<dbReference type="Pfam" id="PF00581">
    <property type="entry name" value="Rhodanese"/>
    <property type="match status" value="1"/>
</dbReference>
<dbReference type="PROSITE" id="PS50206">
    <property type="entry name" value="RHODANESE_3"/>
    <property type="match status" value="1"/>
</dbReference>
<dbReference type="InterPro" id="IPR036188">
    <property type="entry name" value="FAD/NAD-bd_sf"/>
</dbReference>
<dbReference type="InterPro" id="IPR001763">
    <property type="entry name" value="Rhodanese-like_dom"/>
</dbReference>
<evidence type="ECO:0000256" key="7">
    <source>
        <dbReference type="SAM" id="MobiDB-lite"/>
    </source>
</evidence>
<dbReference type="Gene3D" id="3.50.50.60">
    <property type="entry name" value="FAD/NAD(P)-binding domain"/>
    <property type="match status" value="4"/>
</dbReference>
<keyword evidence="10" id="KW-1185">Reference proteome</keyword>
<dbReference type="EMBL" id="JACSQF010000012">
    <property type="protein sequence ID" value="MBD7981527.1"/>
    <property type="molecule type" value="Genomic_DNA"/>
</dbReference>
<dbReference type="SMART" id="SM00450">
    <property type="entry name" value="RHOD"/>
    <property type="match status" value="1"/>
</dbReference>
<feature type="domain" description="Rhodanese" evidence="8">
    <location>
        <begin position="513"/>
        <end position="621"/>
    </location>
</feature>
<evidence type="ECO:0000256" key="3">
    <source>
        <dbReference type="ARBA" id="ARBA00022630"/>
    </source>
</evidence>
<evidence type="ECO:0000313" key="9">
    <source>
        <dbReference type="EMBL" id="MBD7981527.1"/>
    </source>
</evidence>
<dbReference type="InterPro" id="IPR004099">
    <property type="entry name" value="Pyr_nucl-diS_OxRdtase_dimer"/>
</dbReference>
<comment type="cofactor">
    <cofactor evidence="1">
        <name>FAD</name>
        <dbReference type="ChEBI" id="CHEBI:57692"/>
    </cofactor>
</comment>
<evidence type="ECO:0000256" key="1">
    <source>
        <dbReference type="ARBA" id="ARBA00001974"/>
    </source>
</evidence>
<organism evidence="9 10">
    <name type="scientific">Oerskovia merdavium</name>
    <dbReference type="NCBI Taxonomy" id="2762227"/>
    <lineage>
        <taxon>Bacteria</taxon>
        <taxon>Bacillati</taxon>
        <taxon>Actinomycetota</taxon>
        <taxon>Actinomycetes</taxon>
        <taxon>Micrococcales</taxon>
        <taxon>Cellulomonadaceae</taxon>
        <taxon>Oerskovia</taxon>
    </lineage>
</organism>
<evidence type="ECO:0000256" key="4">
    <source>
        <dbReference type="ARBA" id="ARBA00022827"/>
    </source>
</evidence>
<accession>A0ABR8U0H5</accession>
<dbReference type="SUPFAM" id="SSF52821">
    <property type="entry name" value="Rhodanese/Cell cycle control phosphatase"/>
    <property type="match status" value="1"/>
</dbReference>
<reference evidence="9 10" key="1">
    <citation type="submission" date="2020-08" db="EMBL/GenBank/DDBJ databases">
        <title>A Genomic Blueprint of the Chicken Gut Microbiome.</title>
        <authorList>
            <person name="Gilroy R."/>
            <person name="Ravi A."/>
            <person name="Getino M."/>
            <person name="Pursley I."/>
            <person name="Horton D.L."/>
            <person name="Alikhan N.-F."/>
            <person name="Baker D."/>
            <person name="Gharbi K."/>
            <person name="Hall N."/>
            <person name="Watson M."/>
            <person name="Adriaenssens E.M."/>
            <person name="Foster-Nyarko E."/>
            <person name="Jarju S."/>
            <person name="Secka A."/>
            <person name="Antonio M."/>
            <person name="Oren A."/>
            <person name="Chaudhuri R."/>
            <person name="La Ragione R.M."/>
            <person name="Hildebrand F."/>
            <person name="Pallen M.J."/>
        </authorList>
    </citation>
    <scope>NUCLEOTIDE SEQUENCE [LARGE SCALE GENOMIC DNA]</scope>
    <source>
        <strain evidence="9 10">Sa2CUA9</strain>
    </source>
</reference>
<keyword evidence="4" id="KW-0274">FAD</keyword>
<dbReference type="PRINTS" id="PR00411">
    <property type="entry name" value="PNDRDTASEI"/>
</dbReference>
<comment type="similarity">
    <text evidence="2">Belongs to the class-III pyridine nucleotide-disulfide oxidoreductase family.</text>
</comment>
<dbReference type="PANTHER" id="PTHR43429:SF1">
    <property type="entry name" value="NAD(P)H SULFUR OXIDOREDUCTASE (COA-DEPENDENT)"/>
    <property type="match status" value="1"/>
</dbReference>
<name>A0ABR8U0H5_9CELL</name>
<dbReference type="PANTHER" id="PTHR43429">
    <property type="entry name" value="PYRIDINE NUCLEOTIDE-DISULFIDE OXIDOREDUCTASE DOMAIN-CONTAINING"/>
    <property type="match status" value="1"/>
</dbReference>
<dbReference type="InterPro" id="IPR036873">
    <property type="entry name" value="Rhodanese-like_dom_sf"/>
</dbReference>
<dbReference type="RefSeq" id="WP_191804227.1">
    <property type="nucleotide sequence ID" value="NZ_JACSQF010000012.1"/>
</dbReference>
<dbReference type="InterPro" id="IPR016156">
    <property type="entry name" value="FAD/NAD-linked_Rdtase_dimer_sf"/>
</dbReference>
<keyword evidence="3" id="KW-0285">Flavoprotein</keyword>
<comment type="caution">
    <text evidence="9">The sequence shown here is derived from an EMBL/GenBank/DDBJ whole genome shotgun (WGS) entry which is preliminary data.</text>
</comment>
<dbReference type="SUPFAM" id="SSF51905">
    <property type="entry name" value="FAD/NAD(P)-binding domain"/>
    <property type="match status" value="1"/>
</dbReference>
<dbReference type="Pfam" id="PF02852">
    <property type="entry name" value="Pyr_redox_dim"/>
    <property type="match status" value="1"/>
</dbReference>
<keyword evidence="6" id="KW-0676">Redox-active center</keyword>
<gene>
    <name evidence="9" type="ORF">H9641_12475</name>
</gene>
<evidence type="ECO:0000313" key="10">
    <source>
        <dbReference type="Proteomes" id="UP000655570"/>
    </source>
</evidence>
<feature type="region of interest" description="Disordered" evidence="7">
    <location>
        <begin position="154"/>
        <end position="186"/>
    </location>
</feature>
<protein>
    <submittedName>
        <fullName evidence="9">FAD-dependent oxidoreductase</fullName>
    </submittedName>
</protein>
<dbReference type="Pfam" id="PF07992">
    <property type="entry name" value="Pyr_redox_2"/>
    <property type="match status" value="1"/>
</dbReference>
<dbReference type="SUPFAM" id="SSF55424">
    <property type="entry name" value="FAD/NAD-linked reductases, dimerisation (C-terminal) domain"/>
    <property type="match status" value="1"/>
</dbReference>
<dbReference type="Proteomes" id="UP000655570">
    <property type="component" value="Unassembled WGS sequence"/>
</dbReference>
<evidence type="ECO:0000256" key="2">
    <source>
        <dbReference type="ARBA" id="ARBA00009130"/>
    </source>
</evidence>
<evidence type="ECO:0000256" key="6">
    <source>
        <dbReference type="ARBA" id="ARBA00023284"/>
    </source>
</evidence>
<evidence type="ECO:0000259" key="8">
    <source>
        <dbReference type="PROSITE" id="PS50206"/>
    </source>
</evidence>
<proteinExistence type="inferred from homology"/>
<dbReference type="InterPro" id="IPR023753">
    <property type="entry name" value="FAD/NAD-binding_dom"/>
</dbReference>
<evidence type="ECO:0000256" key="5">
    <source>
        <dbReference type="ARBA" id="ARBA00023002"/>
    </source>
</evidence>
<dbReference type="PRINTS" id="PR00368">
    <property type="entry name" value="FADPNR"/>
</dbReference>
<keyword evidence="5" id="KW-0560">Oxidoreductase</keyword>
<dbReference type="Gene3D" id="3.40.250.10">
    <property type="entry name" value="Rhodanese-like domain"/>
    <property type="match status" value="1"/>
</dbReference>
<sequence length="635" mass="65795">MKIVIVGGVAAGMSAATRLRRLSEDAQIVVLEAGEHVSFANCGLPYYAGGVIEERDALLLQTPESLAARFRIDVRVRHRVTGVDAAARTVTVRDLTTGLDHVENYDRLVLSPGARPIVPPAPGMERALVLRDVSDVDRIVAAIEGSAADGFPVGAGVDAPTGAADPSETTDPTGAPAPLGEPSTDHLRAPARSVVVIGGGFVGVEVAENLVHRGLAVTLVELSDQVLAPLDPEMAVRVRQELEAHGVDVRTSTQVGALGPGTAELTSADGSPRGEVPADLVVAAIGVRPDVELAVLAGAQVGPRGGILVDEDLRTSVPDVFAVGDAATKRDALAASGTGSADEPTLVPLANLANRHGRHVADVILGRRTGMRASVGTAVVGVFGLTAAAVGRNEKRLRAEGRPYRAIHTHPAQHAGYYPGASQMALKLLVDPETDLILGAQGVGRDGVDKRIDVLATAIAGGLTASDLADLELAYAPAYGSAKDPVNMLGYVADNLRAGETRSVQWHELDVLVARGATLVDVRTPGEHARGTVEVAGRAGDDEPGDDRAGTDMLPALNVPLDELRARAAAEIPTGATVVVHCQVGQRGHTAARLLSQLGYDVRNLDGGYLTWRDGTLARRVSDAAEAEELAGARA</sequence>
<dbReference type="InterPro" id="IPR050260">
    <property type="entry name" value="FAD-bd_OxRdtase"/>
</dbReference>